<accession>A0A6C0C3Y6</accession>
<evidence type="ECO:0000313" key="1">
    <source>
        <dbReference type="EMBL" id="QHS99032.1"/>
    </source>
</evidence>
<dbReference type="InterPro" id="IPR036412">
    <property type="entry name" value="HAD-like_sf"/>
</dbReference>
<sequence length="283" mass="33859">MYKDSTKVVIFDLDETIGHFEEFGRFIDGLSALHEGGQFVNSYNKNAFDNISQKHFNALLDLYPEFLRPKIMKIFKSLVNLKKKDKHLKVAIYTNNMAPRSWTMYIKKYIENKIKHQLFDKVITGWRPNEKGNCRSTHQKTHSDIVKCLKLKKNTPMVFFDDQYHHKMKHRDIHYIHLHPYSRSIKFMDMIKRFMKANDNGYFDKAFIFGLNLTKEKFITIMYKILQKLGRQEITYTASKTKLTKKDIEETKRIQQSIKHFTGKKSRKKIRKTHKRKTIRILS</sequence>
<name>A0A6C0C3Y6_9ZZZZ</name>
<proteinExistence type="predicted"/>
<organism evidence="1">
    <name type="scientific">viral metagenome</name>
    <dbReference type="NCBI Taxonomy" id="1070528"/>
    <lineage>
        <taxon>unclassified sequences</taxon>
        <taxon>metagenomes</taxon>
        <taxon>organismal metagenomes</taxon>
    </lineage>
</organism>
<dbReference type="AlphaFoldDB" id="A0A6C0C3Y6"/>
<dbReference type="SUPFAM" id="SSF56784">
    <property type="entry name" value="HAD-like"/>
    <property type="match status" value="1"/>
</dbReference>
<dbReference type="EMBL" id="MN739334">
    <property type="protein sequence ID" value="QHS99032.1"/>
    <property type="molecule type" value="Genomic_DNA"/>
</dbReference>
<protein>
    <submittedName>
        <fullName evidence="1">Uncharacterized protein</fullName>
    </submittedName>
</protein>
<reference evidence="1" key="1">
    <citation type="journal article" date="2020" name="Nature">
        <title>Giant virus diversity and host interactions through global metagenomics.</title>
        <authorList>
            <person name="Schulz F."/>
            <person name="Roux S."/>
            <person name="Paez-Espino D."/>
            <person name="Jungbluth S."/>
            <person name="Walsh D.A."/>
            <person name="Denef V.J."/>
            <person name="McMahon K.D."/>
            <person name="Konstantinidis K.T."/>
            <person name="Eloe-Fadrosh E.A."/>
            <person name="Kyrpides N.C."/>
            <person name="Woyke T."/>
        </authorList>
    </citation>
    <scope>NUCLEOTIDE SEQUENCE</scope>
    <source>
        <strain evidence="1">GVMAG-M-3300020185-33</strain>
    </source>
</reference>